<keyword evidence="6 9" id="KW-0106">Calcium</keyword>
<comment type="catalytic activity">
    <reaction evidence="1 9">
        <text>a phenyl acetate + H2O = a phenol + acetate + H(+)</text>
        <dbReference type="Rhea" id="RHEA:17309"/>
        <dbReference type="ChEBI" id="CHEBI:15377"/>
        <dbReference type="ChEBI" id="CHEBI:15378"/>
        <dbReference type="ChEBI" id="CHEBI:30089"/>
        <dbReference type="ChEBI" id="CHEBI:33853"/>
        <dbReference type="ChEBI" id="CHEBI:140310"/>
        <dbReference type="EC" id="3.1.1.2"/>
    </reaction>
</comment>
<feature type="signal peptide" evidence="9">
    <location>
        <begin position="1"/>
        <end position="18"/>
    </location>
</feature>
<accession>A0ABQ7TD39</accession>
<keyword evidence="4 9" id="KW-0732">Signal</keyword>
<feature type="chain" id="PRO_5044966675" description="Paraoxonase" evidence="9">
    <location>
        <begin position="19"/>
        <end position="366"/>
    </location>
</feature>
<keyword evidence="7 9" id="KW-1015">Disulfide bond</keyword>
<evidence type="ECO:0000256" key="6">
    <source>
        <dbReference type="ARBA" id="ARBA00022837"/>
    </source>
</evidence>
<evidence type="ECO:0000256" key="8">
    <source>
        <dbReference type="ARBA" id="ARBA00023180"/>
    </source>
</evidence>
<dbReference type="InterPro" id="IPR051288">
    <property type="entry name" value="Serum_paraoxonase/arylesterase"/>
</dbReference>
<dbReference type="InterPro" id="IPR008364">
    <property type="entry name" value="Paraoxonase2"/>
</dbReference>
<comment type="similarity">
    <text evidence="2 9">Belongs to the paraoxonase family.</text>
</comment>
<evidence type="ECO:0000256" key="3">
    <source>
        <dbReference type="ARBA" id="ARBA00022723"/>
    </source>
</evidence>
<evidence type="ECO:0000256" key="9">
    <source>
        <dbReference type="RuleBase" id="RU368025"/>
    </source>
</evidence>
<dbReference type="EMBL" id="JAIPUX010000521">
    <property type="protein sequence ID" value="KAH0627442.1"/>
    <property type="molecule type" value="Genomic_DNA"/>
</dbReference>
<proteinExistence type="inferred from homology"/>
<dbReference type="PRINTS" id="PR01785">
    <property type="entry name" value="PARAOXONASE"/>
</dbReference>
<evidence type="ECO:0000313" key="10">
    <source>
        <dbReference type="EMBL" id="KAH0627442.1"/>
    </source>
</evidence>
<dbReference type="PRINTS" id="PR01787">
    <property type="entry name" value="PARAOXONASE2"/>
</dbReference>
<comment type="caution">
    <text evidence="10">The sequence shown here is derived from an EMBL/GenBank/DDBJ whole genome shotgun (WGS) entry which is preliminary data.</text>
</comment>
<evidence type="ECO:0000256" key="2">
    <source>
        <dbReference type="ARBA" id="ARBA00008595"/>
    </source>
</evidence>
<dbReference type="PANTHER" id="PTHR11799:SF12">
    <property type="entry name" value="PARAOXONASE-RELATED"/>
    <property type="match status" value="1"/>
</dbReference>
<evidence type="ECO:0000256" key="1">
    <source>
        <dbReference type="ARBA" id="ARBA00000368"/>
    </source>
</evidence>
<evidence type="ECO:0000256" key="4">
    <source>
        <dbReference type="ARBA" id="ARBA00022729"/>
    </source>
</evidence>
<dbReference type="Gene3D" id="2.120.10.30">
    <property type="entry name" value="TolB, C-terminal domain"/>
    <property type="match status" value="1"/>
</dbReference>
<dbReference type="EC" id="3.1.1.2" evidence="9"/>
<dbReference type="Proteomes" id="UP000826234">
    <property type="component" value="Unassembled WGS sequence"/>
</dbReference>
<comment type="cofactor">
    <cofactor evidence="9">
        <name>Ca(2+)</name>
        <dbReference type="ChEBI" id="CHEBI:29108"/>
    </cofactor>
    <text evidence="9">Binds 2 calcium ions per subunit.</text>
</comment>
<reference evidence="10 11" key="1">
    <citation type="journal article" date="2022" name="Gigascience">
        <title>A chromosome-level genome assembly and annotation of the desert horned lizard, Phrynosoma platyrhinos, provides insight into chromosomal rearrangements among reptiles.</title>
        <authorList>
            <person name="Koochekian N."/>
            <person name="Ascanio A."/>
            <person name="Farleigh K."/>
            <person name="Card D.C."/>
            <person name="Schield D.R."/>
            <person name="Castoe T.A."/>
            <person name="Jezkova T."/>
        </authorList>
    </citation>
    <scope>NUCLEOTIDE SEQUENCE [LARGE SCALE GENOMIC DNA]</scope>
    <source>
        <strain evidence="10">NK-2021</strain>
    </source>
</reference>
<dbReference type="InterPro" id="IPR002640">
    <property type="entry name" value="Arylesterase"/>
</dbReference>
<dbReference type="SUPFAM" id="SSF63829">
    <property type="entry name" value="Calcium-dependent phosphotriesterase"/>
    <property type="match status" value="1"/>
</dbReference>
<keyword evidence="5 9" id="KW-0378">Hydrolase</keyword>
<evidence type="ECO:0000256" key="5">
    <source>
        <dbReference type="ARBA" id="ARBA00022801"/>
    </source>
</evidence>
<dbReference type="InterPro" id="IPR011042">
    <property type="entry name" value="6-blade_b-propeller_TolB-like"/>
</dbReference>
<sequence length="366" mass="40573">MGKLLVLALVGILAALLGERLVAFRHRIAASRELKVKRLPNCHLIKGIETGAEDIDILPNGLAFISTGLKYHGLQSFAPDKSGKILLMDLNEENPRPIELRISRGFDLASFNPHGISLYIDKDDTIYLFVVNHPQIKTTVELFKFVEDDNSLMHLKTIKHELLESVNDIVAVGPDSFYATNDNYFIEETLRTLETFLGLTWTNVVYYSPKEVKEMAGGFYSVNGINISPDGKYIYVADLMHHSIHVFKKHANLTLSPLKVLQLDTLIDNISVDPYTGDIWLGCHPNGMKLISYDPENPPGSEVLRIQDILSEKPTVTQVYVDDGSLIQGSSSAAVYNGHLLIGTVFHRALHCSLDSSSGKGQSNVS</sequence>
<evidence type="ECO:0000256" key="7">
    <source>
        <dbReference type="ARBA" id="ARBA00023157"/>
    </source>
</evidence>
<dbReference type="Pfam" id="PF01731">
    <property type="entry name" value="Arylesterase"/>
    <property type="match status" value="1"/>
</dbReference>
<dbReference type="PANTHER" id="PTHR11799">
    <property type="entry name" value="PARAOXONASE"/>
    <property type="match status" value="1"/>
</dbReference>
<protein>
    <recommendedName>
        <fullName evidence="9">Paraoxonase</fullName>
        <ecNumber evidence="9">3.1.1.2</ecNumber>
    </recommendedName>
</protein>
<keyword evidence="3 9" id="KW-0479">Metal-binding</keyword>
<name>A0ABQ7TD39_PHRPL</name>
<keyword evidence="8 9" id="KW-0325">Glycoprotein</keyword>
<gene>
    <name evidence="10" type="ORF">JD844_003148</name>
</gene>
<keyword evidence="11" id="KW-1185">Reference proteome</keyword>
<organism evidence="10 11">
    <name type="scientific">Phrynosoma platyrhinos</name>
    <name type="common">Desert horned lizard</name>
    <dbReference type="NCBI Taxonomy" id="52577"/>
    <lineage>
        <taxon>Eukaryota</taxon>
        <taxon>Metazoa</taxon>
        <taxon>Chordata</taxon>
        <taxon>Craniata</taxon>
        <taxon>Vertebrata</taxon>
        <taxon>Euteleostomi</taxon>
        <taxon>Lepidosauria</taxon>
        <taxon>Squamata</taxon>
        <taxon>Bifurcata</taxon>
        <taxon>Unidentata</taxon>
        <taxon>Episquamata</taxon>
        <taxon>Toxicofera</taxon>
        <taxon>Iguania</taxon>
        <taxon>Phrynosomatidae</taxon>
        <taxon>Phrynosomatinae</taxon>
        <taxon>Phrynosoma</taxon>
    </lineage>
</organism>
<evidence type="ECO:0000313" key="11">
    <source>
        <dbReference type="Proteomes" id="UP000826234"/>
    </source>
</evidence>